<dbReference type="EMBL" id="JAEVFJ010000003">
    <property type="protein sequence ID" value="KAH8106321.1"/>
    <property type="molecule type" value="Genomic_DNA"/>
</dbReference>
<dbReference type="PRINTS" id="PR00420">
    <property type="entry name" value="RNGMNOXGNASE"/>
</dbReference>
<dbReference type="GO" id="GO:0016709">
    <property type="term" value="F:oxidoreductase activity, acting on paired donors, with incorporation or reduction of molecular oxygen, NAD(P)H as one donor, and incorporation of one atom of oxygen"/>
    <property type="evidence" value="ECO:0007669"/>
    <property type="project" value="UniProtKB-ARBA"/>
</dbReference>
<protein>
    <recommendedName>
        <fullName evidence="5">FAD-binding domain-containing protein</fullName>
    </recommendedName>
</protein>
<dbReference type="Pfam" id="PF01494">
    <property type="entry name" value="FAD_binding_3"/>
    <property type="match status" value="2"/>
</dbReference>
<evidence type="ECO:0000256" key="1">
    <source>
        <dbReference type="ARBA" id="ARBA00001974"/>
    </source>
</evidence>
<keyword evidence="2" id="KW-0285">Flavoprotein</keyword>
<dbReference type="AlphaFoldDB" id="A0A8K0UWD9"/>
<dbReference type="GO" id="GO:0071949">
    <property type="term" value="F:FAD binding"/>
    <property type="evidence" value="ECO:0007669"/>
    <property type="project" value="InterPro"/>
</dbReference>
<feature type="domain" description="FAD-binding" evidence="5">
    <location>
        <begin position="34"/>
        <end position="206"/>
    </location>
</feature>
<dbReference type="SUPFAM" id="SSF51905">
    <property type="entry name" value="FAD/NAD(P)-binding domain"/>
    <property type="match status" value="1"/>
</dbReference>
<evidence type="ECO:0000313" key="7">
    <source>
        <dbReference type="Proteomes" id="UP000813824"/>
    </source>
</evidence>
<dbReference type="Gene3D" id="3.50.50.60">
    <property type="entry name" value="FAD/NAD(P)-binding domain"/>
    <property type="match status" value="2"/>
</dbReference>
<sequence length="467" mass="50872">MTSALGDHFGDMEPLPYDYSPLALSIPYMLPASTGILIVGAGPAGLTCAITLALSGCNDITIVDAQPAGLNLSRAIVIHAQTIEELDGIGCREPLTARGIHAKYMSIQARQKKLFRANFCNLAGKTRFPYALLISQSETERTLEERLNGLGVTVHRPYKLVGMTKLPDGIKVTFESGEEIQARYVVGADGARSMIRKLAGIVFRDPATHKDPFAEQPRPGESYKKENARLGRSIVIADVHLSGEIPPCISSNDLSTFLGPLGFLLLVPLPPREDDPEQRIVYRMSCPTEPGTKEVSKERLQRVLKAGLGLKDVETPVVDTILWSSRFRIRSAVADKFYQSFGGGAIALVGDAAHVHSPAGGQGMNLGIRDAIALGKTLHEITENDKLQTPTAAAKQAYAIQRLDAFSKQRREMAIAVIKMTKVMTWLSGLESPVARRLRDTFWRLMGKVDTVNDKFALSLSGLQLKA</sequence>
<keyword evidence="3" id="KW-0274">FAD</keyword>
<dbReference type="OrthoDB" id="2690153at2759"/>
<feature type="domain" description="FAD-binding" evidence="5">
    <location>
        <begin position="281"/>
        <end position="383"/>
    </location>
</feature>
<accession>A0A8K0UWD9</accession>
<dbReference type="PANTHER" id="PTHR43004">
    <property type="entry name" value="TRK SYSTEM POTASSIUM UPTAKE PROTEIN"/>
    <property type="match status" value="1"/>
</dbReference>
<proteinExistence type="predicted"/>
<evidence type="ECO:0000256" key="2">
    <source>
        <dbReference type="ARBA" id="ARBA00022630"/>
    </source>
</evidence>
<evidence type="ECO:0000259" key="5">
    <source>
        <dbReference type="Pfam" id="PF01494"/>
    </source>
</evidence>
<dbReference type="Proteomes" id="UP000813824">
    <property type="component" value="Unassembled WGS sequence"/>
</dbReference>
<evidence type="ECO:0000256" key="3">
    <source>
        <dbReference type="ARBA" id="ARBA00022827"/>
    </source>
</evidence>
<gene>
    <name evidence="6" type="ORF">BXZ70DRAFT_1038307</name>
</gene>
<dbReference type="InterPro" id="IPR036188">
    <property type="entry name" value="FAD/NAD-bd_sf"/>
</dbReference>
<dbReference type="PANTHER" id="PTHR43004:SF19">
    <property type="entry name" value="BINDING MONOOXYGENASE, PUTATIVE (JCVI)-RELATED"/>
    <property type="match status" value="1"/>
</dbReference>
<comment type="caution">
    <text evidence="6">The sequence shown here is derived from an EMBL/GenBank/DDBJ whole genome shotgun (WGS) entry which is preliminary data.</text>
</comment>
<reference evidence="6" key="1">
    <citation type="journal article" date="2021" name="New Phytol.">
        <title>Evolutionary innovations through gain and loss of genes in the ectomycorrhizal Boletales.</title>
        <authorList>
            <person name="Wu G."/>
            <person name="Miyauchi S."/>
            <person name="Morin E."/>
            <person name="Kuo A."/>
            <person name="Drula E."/>
            <person name="Varga T."/>
            <person name="Kohler A."/>
            <person name="Feng B."/>
            <person name="Cao Y."/>
            <person name="Lipzen A."/>
            <person name="Daum C."/>
            <person name="Hundley H."/>
            <person name="Pangilinan J."/>
            <person name="Johnson J."/>
            <person name="Barry K."/>
            <person name="LaButti K."/>
            <person name="Ng V."/>
            <person name="Ahrendt S."/>
            <person name="Min B."/>
            <person name="Choi I.G."/>
            <person name="Park H."/>
            <person name="Plett J.M."/>
            <person name="Magnuson J."/>
            <person name="Spatafora J.W."/>
            <person name="Nagy L.G."/>
            <person name="Henrissat B."/>
            <person name="Grigoriev I.V."/>
            <person name="Yang Z.L."/>
            <person name="Xu J."/>
            <person name="Martin F.M."/>
        </authorList>
    </citation>
    <scope>NUCLEOTIDE SEQUENCE</scope>
    <source>
        <strain evidence="6">KKN 215</strain>
    </source>
</reference>
<name>A0A8K0UWD9_9AGAR</name>
<evidence type="ECO:0000256" key="4">
    <source>
        <dbReference type="ARBA" id="ARBA00023002"/>
    </source>
</evidence>
<comment type="cofactor">
    <cofactor evidence="1">
        <name>FAD</name>
        <dbReference type="ChEBI" id="CHEBI:57692"/>
    </cofactor>
</comment>
<dbReference type="InterPro" id="IPR050641">
    <property type="entry name" value="RIFMO-like"/>
</dbReference>
<keyword evidence="7" id="KW-1185">Reference proteome</keyword>
<dbReference type="InterPro" id="IPR002938">
    <property type="entry name" value="FAD-bd"/>
</dbReference>
<evidence type="ECO:0000313" key="6">
    <source>
        <dbReference type="EMBL" id="KAH8106321.1"/>
    </source>
</evidence>
<organism evidence="6 7">
    <name type="scientific">Cristinia sonorae</name>
    <dbReference type="NCBI Taxonomy" id="1940300"/>
    <lineage>
        <taxon>Eukaryota</taxon>
        <taxon>Fungi</taxon>
        <taxon>Dikarya</taxon>
        <taxon>Basidiomycota</taxon>
        <taxon>Agaricomycotina</taxon>
        <taxon>Agaricomycetes</taxon>
        <taxon>Agaricomycetidae</taxon>
        <taxon>Agaricales</taxon>
        <taxon>Pleurotineae</taxon>
        <taxon>Stephanosporaceae</taxon>
        <taxon>Cristinia</taxon>
    </lineage>
</organism>
<keyword evidence="4" id="KW-0560">Oxidoreductase</keyword>